<dbReference type="SMART" id="SM00584">
    <property type="entry name" value="TLDc"/>
    <property type="match status" value="1"/>
</dbReference>
<proteinExistence type="inferred from homology"/>
<evidence type="ECO:0000256" key="4">
    <source>
        <dbReference type="ARBA" id="ARBA00015163"/>
    </source>
</evidence>
<evidence type="ECO:0000259" key="6">
    <source>
        <dbReference type="PROSITE" id="PS51886"/>
    </source>
</evidence>
<evidence type="ECO:0000256" key="5">
    <source>
        <dbReference type="ARBA" id="ARBA00022490"/>
    </source>
</evidence>
<keyword evidence="8" id="KW-1185">Reference proteome</keyword>
<protein>
    <recommendedName>
        <fullName evidence="4">Restriction of telomere capping protein 5</fullName>
    </recommendedName>
</protein>
<dbReference type="EMBL" id="CAJVPP010002856">
    <property type="protein sequence ID" value="CAG8613451.1"/>
    <property type="molecule type" value="Genomic_DNA"/>
</dbReference>
<dbReference type="PROSITE" id="PS51886">
    <property type="entry name" value="TLDC"/>
    <property type="match status" value="1"/>
</dbReference>
<reference evidence="7" key="1">
    <citation type="submission" date="2021-06" db="EMBL/GenBank/DDBJ databases">
        <authorList>
            <person name="Kallberg Y."/>
            <person name="Tangrot J."/>
            <person name="Rosling A."/>
        </authorList>
    </citation>
    <scope>NUCLEOTIDE SEQUENCE</scope>
    <source>
        <strain evidence="7">87-6 pot B 2015</strain>
    </source>
</reference>
<comment type="function">
    <text evidence="1">May be involved in a process influencing telomere capping.</text>
</comment>
<dbReference type="AlphaFoldDB" id="A0A9N9GMZ7"/>
<feature type="domain" description="TLDc" evidence="6">
    <location>
        <begin position="355"/>
        <end position="575"/>
    </location>
</feature>
<comment type="caution">
    <text evidence="7">The sequence shown here is derived from an EMBL/GenBank/DDBJ whole genome shotgun (WGS) entry which is preliminary data.</text>
</comment>
<dbReference type="GO" id="GO:0006979">
    <property type="term" value="P:response to oxidative stress"/>
    <property type="evidence" value="ECO:0007669"/>
    <property type="project" value="TreeGrafter"/>
</dbReference>
<comment type="subcellular location">
    <subcellularLocation>
        <location evidence="2">Cytoplasm</location>
    </subcellularLocation>
</comment>
<sequence>MGNKNSSGGKKKKFLKPTITSTSVTSSISNISNVSNASNNHQNTAYLSPNSDRITRISNELLRKNFTQIESYSLRASFENLSTTNEMGIPYINEGAFVGYLGFPDDVGAGPLIYRSFIYLANIHSNGHTNTLLTYDGLIKAVAVYCDKTKDVIDEDRVKLLFDSFSISIDEQNSPAESDGSSPKIVIPNANANVDDNNDEFLKAIGLHHEIDPSKTSKVRCQDMVKILTGLIWLMSSEMSSISTNSQDLLANLKKIVSPKFINQIREDVIHVVERMYMSQHNNSVGTNAMDSDEVITWPTFQKFVDRNAPSIFRGFIPFMYGQFLIGLTLSQQRQDSLFQGPKVQYWPKLDTHSDLLNQMNMGLLSWMLPEKVIKRHHWNCLYSSSRHGFSTNRFSSHVFKYPGPTLMLIHADISKNQNRELISISPNTKGSLPTSKPNKLEDHVSTLLLGAYVSEPWKSTSNPKTCFGSEECALFEVWPVFEKFPASKMSSNYVYYNPSFGIGFGGIATSGTTSNTITVSEQNTFTLQIDNTLQYGRYRNDVLRADKPTYSLSVTRNYFDIPFEVLEIEVFGLGGELAKEKQEKEWEWEEAEVAKRNGLQVKRNSNKETDREFLKLAGVIDEDSRREVQIWEP</sequence>
<dbReference type="PANTHER" id="PTHR23354:SF130">
    <property type="entry name" value="RESTRICTION OF TELOMERE CAPPING PROTEIN 5"/>
    <property type="match status" value="1"/>
</dbReference>
<organism evidence="7 8">
    <name type="scientific">Funneliformis mosseae</name>
    <name type="common">Endomycorrhizal fungus</name>
    <name type="synonym">Glomus mosseae</name>
    <dbReference type="NCBI Taxonomy" id="27381"/>
    <lineage>
        <taxon>Eukaryota</taxon>
        <taxon>Fungi</taxon>
        <taxon>Fungi incertae sedis</taxon>
        <taxon>Mucoromycota</taxon>
        <taxon>Glomeromycotina</taxon>
        <taxon>Glomeromycetes</taxon>
        <taxon>Glomerales</taxon>
        <taxon>Glomeraceae</taxon>
        <taxon>Funneliformis</taxon>
    </lineage>
</organism>
<evidence type="ECO:0000256" key="3">
    <source>
        <dbReference type="ARBA" id="ARBA00006731"/>
    </source>
</evidence>
<keyword evidence="5" id="KW-0963">Cytoplasm</keyword>
<evidence type="ECO:0000313" key="7">
    <source>
        <dbReference type="EMBL" id="CAG8613451.1"/>
    </source>
</evidence>
<dbReference type="GO" id="GO:0005737">
    <property type="term" value="C:cytoplasm"/>
    <property type="evidence" value="ECO:0007669"/>
    <property type="project" value="UniProtKB-SubCell"/>
</dbReference>
<evidence type="ECO:0000256" key="2">
    <source>
        <dbReference type="ARBA" id="ARBA00004496"/>
    </source>
</evidence>
<dbReference type="GO" id="GO:0005634">
    <property type="term" value="C:nucleus"/>
    <property type="evidence" value="ECO:0007669"/>
    <property type="project" value="TreeGrafter"/>
</dbReference>
<accession>A0A9N9GMZ7</accession>
<dbReference type="Pfam" id="PF07534">
    <property type="entry name" value="TLD"/>
    <property type="match status" value="1"/>
</dbReference>
<name>A0A9N9GMZ7_FUNMO</name>
<dbReference type="InterPro" id="IPR006571">
    <property type="entry name" value="TLDc_dom"/>
</dbReference>
<evidence type="ECO:0000313" key="8">
    <source>
        <dbReference type="Proteomes" id="UP000789375"/>
    </source>
</evidence>
<dbReference type="Proteomes" id="UP000789375">
    <property type="component" value="Unassembled WGS sequence"/>
</dbReference>
<gene>
    <name evidence="7" type="ORF">FMOSSE_LOCUS9589</name>
</gene>
<dbReference type="PANTHER" id="PTHR23354">
    <property type="entry name" value="NUCLEOLAR PROTEIN 7/ESTROGEN RECEPTOR COACTIVATOR-RELATED"/>
    <property type="match status" value="1"/>
</dbReference>
<comment type="similarity">
    <text evidence="3">Belongs to the RTC5 family.</text>
</comment>
<evidence type="ECO:0000256" key="1">
    <source>
        <dbReference type="ARBA" id="ARBA00002738"/>
    </source>
</evidence>